<evidence type="ECO:0000313" key="16">
    <source>
        <dbReference type="EMBL" id="KAF2753803.1"/>
    </source>
</evidence>
<dbReference type="OrthoDB" id="270392at2759"/>
<evidence type="ECO:0000256" key="11">
    <source>
        <dbReference type="ARBA" id="ARBA00023242"/>
    </source>
</evidence>
<dbReference type="GO" id="GO:0003677">
    <property type="term" value="F:DNA binding"/>
    <property type="evidence" value="ECO:0007669"/>
    <property type="project" value="InterPro"/>
</dbReference>
<evidence type="ECO:0000313" key="17">
    <source>
        <dbReference type="Proteomes" id="UP000799437"/>
    </source>
</evidence>
<reference evidence="16" key="1">
    <citation type="journal article" date="2020" name="Stud. Mycol.">
        <title>101 Dothideomycetes genomes: a test case for predicting lifestyles and emergence of pathogens.</title>
        <authorList>
            <person name="Haridas S."/>
            <person name="Albert R."/>
            <person name="Binder M."/>
            <person name="Bloem J."/>
            <person name="Labutti K."/>
            <person name="Salamov A."/>
            <person name="Andreopoulos B."/>
            <person name="Baker S."/>
            <person name="Barry K."/>
            <person name="Bills G."/>
            <person name="Bluhm B."/>
            <person name="Cannon C."/>
            <person name="Castanera R."/>
            <person name="Culley D."/>
            <person name="Daum C."/>
            <person name="Ezra D."/>
            <person name="Gonzalez J."/>
            <person name="Henrissat B."/>
            <person name="Kuo A."/>
            <person name="Liang C."/>
            <person name="Lipzen A."/>
            <person name="Lutzoni F."/>
            <person name="Magnuson J."/>
            <person name="Mondo S."/>
            <person name="Nolan M."/>
            <person name="Ohm R."/>
            <person name="Pangilinan J."/>
            <person name="Park H.-J."/>
            <person name="Ramirez L."/>
            <person name="Alfaro M."/>
            <person name="Sun H."/>
            <person name="Tritt A."/>
            <person name="Yoshinaga Y."/>
            <person name="Zwiers L.-H."/>
            <person name="Turgeon B."/>
            <person name="Goodwin S."/>
            <person name="Spatafora J."/>
            <person name="Crous P."/>
            <person name="Grigoriev I."/>
        </authorList>
    </citation>
    <scope>NUCLEOTIDE SEQUENCE</scope>
    <source>
        <strain evidence="16">CBS 121739</strain>
    </source>
</reference>
<dbReference type="Pfam" id="PF05000">
    <property type="entry name" value="RNA_pol_Rpb1_4"/>
    <property type="match status" value="1"/>
</dbReference>
<evidence type="ECO:0000256" key="9">
    <source>
        <dbReference type="ARBA" id="ARBA00022842"/>
    </source>
</evidence>
<dbReference type="CDD" id="cd02735">
    <property type="entry name" value="RNAP_I_Rpa1_C"/>
    <property type="match status" value="1"/>
</dbReference>
<evidence type="ECO:0000256" key="10">
    <source>
        <dbReference type="ARBA" id="ARBA00023163"/>
    </source>
</evidence>
<keyword evidence="10" id="KW-0804">Transcription</keyword>
<comment type="subcellular location">
    <subcellularLocation>
        <location evidence="1">Nucleus</location>
    </subcellularLocation>
</comment>
<feature type="compositionally biased region" description="Basic and acidic residues" evidence="14">
    <location>
        <begin position="1344"/>
        <end position="1353"/>
    </location>
</feature>
<dbReference type="InterPro" id="IPR007081">
    <property type="entry name" value="RNA_pol_Rpb1_5"/>
</dbReference>
<dbReference type="Gene3D" id="3.30.70.2850">
    <property type="match status" value="1"/>
</dbReference>
<dbReference type="Pfam" id="PF00623">
    <property type="entry name" value="RNA_pol_Rpb1_2"/>
    <property type="match status" value="1"/>
</dbReference>
<evidence type="ECO:0000256" key="6">
    <source>
        <dbReference type="ARBA" id="ARBA00022695"/>
    </source>
</evidence>
<feature type="compositionally biased region" description="Acidic residues" evidence="14">
    <location>
        <begin position="1327"/>
        <end position="1343"/>
    </location>
</feature>
<dbReference type="PANTHER" id="PTHR19376:SF11">
    <property type="entry name" value="DNA-DIRECTED RNA POLYMERASE I SUBUNIT RPA1"/>
    <property type="match status" value="1"/>
</dbReference>
<keyword evidence="9" id="KW-0460">Magnesium</keyword>
<dbReference type="InterPro" id="IPR045867">
    <property type="entry name" value="DNA-dir_RpoC_beta_prime"/>
</dbReference>
<evidence type="ECO:0000256" key="4">
    <source>
        <dbReference type="ARBA" id="ARBA00022478"/>
    </source>
</evidence>
<dbReference type="Gene3D" id="6.10.250.2940">
    <property type="match status" value="1"/>
</dbReference>
<keyword evidence="5" id="KW-0808">Transferase</keyword>
<evidence type="ECO:0000256" key="3">
    <source>
        <dbReference type="ARBA" id="ARBA00012418"/>
    </source>
</evidence>
<dbReference type="InterPro" id="IPR007083">
    <property type="entry name" value="RNA_pol_Rpb1_4"/>
</dbReference>
<dbReference type="GO" id="GO:0003899">
    <property type="term" value="F:DNA-directed RNA polymerase activity"/>
    <property type="evidence" value="ECO:0007669"/>
    <property type="project" value="UniProtKB-EC"/>
</dbReference>
<name>A0A6A6VUB0_9PEZI</name>
<feature type="compositionally biased region" description="Acidic residues" evidence="14">
    <location>
        <begin position="1377"/>
        <end position="1386"/>
    </location>
</feature>
<evidence type="ECO:0000256" key="7">
    <source>
        <dbReference type="ARBA" id="ARBA00022723"/>
    </source>
</evidence>
<keyword evidence="4" id="KW-0240">DNA-directed RNA polymerase</keyword>
<evidence type="ECO:0000256" key="12">
    <source>
        <dbReference type="ARBA" id="ARBA00048552"/>
    </source>
</evidence>
<feature type="coiled-coil region" evidence="13">
    <location>
        <begin position="321"/>
        <end position="369"/>
    </location>
</feature>
<evidence type="ECO:0000256" key="14">
    <source>
        <dbReference type="SAM" id="MobiDB-lite"/>
    </source>
</evidence>
<dbReference type="EMBL" id="ML996583">
    <property type="protein sequence ID" value="KAF2753803.1"/>
    <property type="molecule type" value="Genomic_DNA"/>
</dbReference>
<dbReference type="GO" id="GO:0046872">
    <property type="term" value="F:metal ion binding"/>
    <property type="evidence" value="ECO:0007669"/>
    <property type="project" value="UniProtKB-KW"/>
</dbReference>
<dbReference type="GO" id="GO:0005736">
    <property type="term" value="C:RNA polymerase I complex"/>
    <property type="evidence" value="ECO:0007669"/>
    <property type="project" value="UniProtKB-ARBA"/>
</dbReference>
<dbReference type="PANTHER" id="PTHR19376">
    <property type="entry name" value="DNA-DIRECTED RNA POLYMERASE"/>
    <property type="match status" value="1"/>
</dbReference>
<proteinExistence type="inferred from homology"/>
<dbReference type="InterPro" id="IPR000722">
    <property type="entry name" value="RNA_pol_asu"/>
</dbReference>
<dbReference type="CDD" id="cd01435">
    <property type="entry name" value="RNAP_I_RPA1_N"/>
    <property type="match status" value="1"/>
</dbReference>
<feature type="region of interest" description="Disordered" evidence="14">
    <location>
        <begin position="1268"/>
        <end position="1399"/>
    </location>
</feature>
<dbReference type="InterPro" id="IPR007066">
    <property type="entry name" value="RNA_pol_Rpb1_3"/>
</dbReference>
<gene>
    <name evidence="16" type="ORF">EJ05DRAFT_480261</name>
</gene>
<accession>A0A6A6VUB0</accession>
<dbReference type="InterPro" id="IPR042102">
    <property type="entry name" value="RNA_pol_Rpb1_3_sf"/>
</dbReference>
<feature type="region of interest" description="Disordered" evidence="14">
    <location>
        <begin position="51"/>
        <end position="73"/>
    </location>
</feature>
<dbReference type="Gene3D" id="2.40.40.20">
    <property type="match status" value="1"/>
</dbReference>
<dbReference type="InterPro" id="IPR038120">
    <property type="entry name" value="Rpb1_funnel_sf"/>
</dbReference>
<dbReference type="FunFam" id="2.40.40.20:FF:000019">
    <property type="entry name" value="DNA-directed RNA polymerase II subunit RPB1"/>
    <property type="match status" value="1"/>
</dbReference>
<feature type="domain" description="RNA polymerase N-terminal" evidence="15">
    <location>
        <begin position="285"/>
        <end position="612"/>
    </location>
</feature>
<dbReference type="FunFam" id="1.10.274.100:FF:000006">
    <property type="entry name" value="DNA-directed RNA polymerase subunit"/>
    <property type="match status" value="1"/>
</dbReference>
<evidence type="ECO:0000259" key="15">
    <source>
        <dbReference type="SMART" id="SM00663"/>
    </source>
</evidence>
<keyword evidence="8" id="KW-0862">Zinc</keyword>
<dbReference type="Gene3D" id="1.10.132.30">
    <property type="match status" value="1"/>
</dbReference>
<dbReference type="FunFam" id="3.30.1490.180:FF:000003">
    <property type="entry name" value="DNA-directed RNA polymerase subunit"/>
    <property type="match status" value="1"/>
</dbReference>
<dbReference type="GO" id="GO:0006351">
    <property type="term" value="P:DNA-templated transcription"/>
    <property type="evidence" value="ECO:0007669"/>
    <property type="project" value="InterPro"/>
</dbReference>
<protein>
    <recommendedName>
        <fullName evidence="3">DNA-directed RNA polymerase</fullName>
        <ecNumber evidence="3">2.7.7.6</ecNumber>
    </recommendedName>
</protein>
<dbReference type="Proteomes" id="UP000799437">
    <property type="component" value="Unassembled WGS sequence"/>
</dbReference>
<evidence type="ECO:0000256" key="13">
    <source>
        <dbReference type="SAM" id="Coils"/>
    </source>
</evidence>
<evidence type="ECO:0000256" key="1">
    <source>
        <dbReference type="ARBA" id="ARBA00004123"/>
    </source>
</evidence>
<dbReference type="InterPro" id="IPR047107">
    <property type="entry name" value="DNA-dir_RNA_pol1_lsu_C"/>
</dbReference>
<dbReference type="InterPro" id="IPR015699">
    <property type="entry name" value="DNA-dir_RNA_pol1_lsu_N"/>
</dbReference>
<dbReference type="RefSeq" id="XP_033596254.1">
    <property type="nucleotide sequence ID" value="XM_033744839.1"/>
</dbReference>
<organism evidence="16 17">
    <name type="scientific">Pseudovirgaria hyperparasitica</name>
    <dbReference type="NCBI Taxonomy" id="470096"/>
    <lineage>
        <taxon>Eukaryota</taxon>
        <taxon>Fungi</taxon>
        <taxon>Dikarya</taxon>
        <taxon>Ascomycota</taxon>
        <taxon>Pezizomycotina</taxon>
        <taxon>Dothideomycetes</taxon>
        <taxon>Dothideomycetes incertae sedis</taxon>
        <taxon>Acrospermales</taxon>
        <taxon>Acrospermaceae</taxon>
        <taxon>Pseudovirgaria</taxon>
    </lineage>
</organism>
<comment type="catalytic activity">
    <reaction evidence="12">
        <text>RNA(n) + a ribonucleoside 5'-triphosphate = RNA(n+1) + diphosphate</text>
        <dbReference type="Rhea" id="RHEA:21248"/>
        <dbReference type="Rhea" id="RHEA-COMP:14527"/>
        <dbReference type="Rhea" id="RHEA-COMP:17342"/>
        <dbReference type="ChEBI" id="CHEBI:33019"/>
        <dbReference type="ChEBI" id="CHEBI:61557"/>
        <dbReference type="ChEBI" id="CHEBI:140395"/>
        <dbReference type="EC" id="2.7.7.6"/>
    </reaction>
</comment>
<keyword evidence="6" id="KW-0548">Nucleotidyltransferase</keyword>
<feature type="compositionally biased region" description="Acidic residues" evidence="14">
    <location>
        <begin position="1306"/>
        <end position="1317"/>
    </location>
</feature>
<keyword evidence="13" id="KW-0175">Coiled coil</keyword>
<sequence>MDQILKLLRAKCIFCHHFRLSPDTIDYYRSVLLLLRHGLLNEIGEMEQLGLGRTRKGEQKDNASDDEDESTNSEERIRFINKAIKRSRSANKQSGQCEQISTTIASARKAALRDLFQDLGKATKCAREDCKGVSPKFRKDRYTKIFKMPFSEKQKKQNDTVTRKIGNPVLLVQRQKEALEKHARKMDVDEAVADLDSAHSEDEEGEEDSEDLQMNDMTGDIIQAEASMTTATTQPGTQEKETQLYISSEEVRAALQLLFDREQDILTMIYTPHTHARDLKRLSPDIFFIKTLLISPNKYRPTDKTPAGVSEHQRNKIYNSILKLSEQMSTATKRINDANEELAIRASSMNELQRTWLQLQEAVNSLSDNTRGAPLNSVTAKQAANGIKQVLEKKAGLFRMNMMGKRVNYAARSVISPDPNIETNEIGVPPVFAQRLTYPEPVTNHNFYELKQAVINGPRKWPGAVAVESEDGVVTSLLRKNDEERLAVANQLLAPSNTSAIGARNKKVHRHLNNGDVVIMNRQPTLHKPSMMAHRARVLPGEKTIRMHYSNCNTYNADFDGDEMNMHFPQNEIARAEALMIADTDHQYLSGTAGAPLRGLIQDHISISVWLCNRDTLFDRDHYQQLVYAALRPEDNHTTTGVIETVAPAIFKPSPRWTGKQVITTLLKNLKPASHPGLTLKSKSQTSPKLWGPGSEEGVVIFKDGEFLCGILDKRQIGPKHGGLVSAVYEAYGHTAAGKLLSSLGRLLTKLLHMNAFSCGVEDLILTPTGESNRREALREADVVGLKAASEYVSLSAKSCKELDIRLERVLRDDELQQKLDLKVNGTTKDMSAAVTNACLPVGLIKPFPRNFMQTMTQSGAKGSDVNAKLITCNLGQQTLEGRRVPVMVSGKSLPCFKPYETNVRAGGYIVDRFLTGIRPQEYYFHAMAGREGLIDTAVKTSRSGYLQRCLVKGMEGLKVEYDTSVRDTDGSLVQVLYGEDGLDVAKAAYLEDFKFQADNFLSLVESTNLREDFTKVQSDEAIDATKAAHKKFKRSGDLGSSDPALSQFAPGRHCGSTSERFFEARRKYVESNPDKLIKKKKADIVCQVTRQNTVTKKNFENAMDMKYLKSVVEPGEAVGIVAGQSIGEPSTQMTLNTFHLAGHSSKNVTLGIPRLREIVMTASAKISTPEMTLPLRNNVSEEEGQKLAKYLDRLPLSAIIDTASVTEKLGQGIGHGEARMYEISLHFYPSKEYCEEYNIKVADVMNAIKDKLIPGLQKRVRIEAKRKAKERSLSNAKDSDALPDIGASAGRVEEARQTRRRGDNDDSDVEDEDDDADAAKARQNKDDEDDYDAPDQDEEEMANEEREEREATPEDEAYGSAREGSVESEAGSDSSPSDDEGDNDSDTSMTDAPSATPNLADFEDTIKAYNADVTAVKFRPNSLKFTLEYSATAPKTLMLNHVEQVCSSVYIRNTSGIASCVYMLVDTPDPNNPGQKIKIPILSTEGENIPAMWPYEVSSVIDESRISTNNIQSVLKYYGVEACRASIVREMNAVFGGHGIDVDNRHLNLIADTMTREGGFKAFNRMSMASNSSPFAKMSFETSVNFLIDAVLNQDGDALKGPSGRIVVGRVGKVGTGGIDVLAPVE</sequence>
<dbReference type="SMART" id="SM00663">
    <property type="entry name" value="RPOLA_N"/>
    <property type="match status" value="1"/>
</dbReference>
<dbReference type="Gene3D" id="1.10.274.100">
    <property type="entry name" value="RNA polymerase Rpb1, domain 3"/>
    <property type="match status" value="1"/>
</dbReference>
<feature type="compositionally biased region" description="Basic and acidic residues" evidence="14">
    <location>
        <begin position="1292"/>
        <end position="1305"/>
    </location>
</feature>
<evidence type="ECO:0000256" key="8">
    <source>
        <dbReference type="ARBA" id="ARBA00022833"/>
    </source>
</evidence>
<dbReference type="EC" id="2.7.7.6" evidence="3"/>
<evidence type="ECO:0000256" key="2">
    <source>
        <dbReference type="ARBA" id="ARBA00006460"/>
    </source>
</evidence>
<keyword evidence="17" id="KW-1185">Reference proteome</keyword>
<dbReference type="InterPro" id="IPR006592">
    <property type="entry name" value="RNA_pol_N"/>
</dbReference>
<dbReference type="SUPFAM" id="SSF64484">
    <property type="entry name" value="beta and beta-prime subunits of DNA dependent RNA-polymerase"/>
    <property type="match status" value="1"/>
</dbReference>
<dbReference type="Gene3D" id="1.10.150.390">
    <property type="match status" value="1"/>
</dbReference>
<dbReference type="Gene3D" id="3.30.1490.180">
    <property type="entry name" value="RNA polymerase ii"/>
    <property type="match status" value="1"/>
</dbReference>
<dbReference type="Gene3D" id="1.10.357.120">
    <property type="match status" value="1"/>
</dbReference>
<evidence type="ECO:0000256" key="5">
    <source>
        <dbReference type="ARBA" id="ARBA00022679"/>
    </source>
</evidence>
<keyword evidence="11" id="KW-0539">Nucleus</keyword>
<comment type="similarity">
    <text evidence="2">Belongs to the RNA polymerase beta' chain family.</text>
</comment>
<keyword evidence="7" id="KW-0479">Metal-binding</keyword>
<dbReference type="Pfam" id="PF04998">
    <property type="entry name" value="RNA_pol_Rpb1_5"/>
    <property type="match status" value="1"/>
</dbReference>
<dbReference type="GeneID" id="54485893"/>
<dbReference type="Pfam" id="PF04983">
    <property type="entry name" value="RNA_pol_Rpb1_3"/>
    <property type="match status" value="1"/>
</dbReference>